<dbReference type="Proteomes" id="UP000499080">
    <property type="component" value="Unassembled WGS sequence"/>
</dbReference>
<evidence type="ECO:0000313" key="1">
    <source>
        <dbReference type="EMBL" id="GBM96474.1"/>
    </source>
</evidence>
<dbReference type="OrthoDB" id="6255506at2759"/>
<protein>
    <submittedName>
        <fullName evidence="1">Uncharacterized protein</fullName>
    </submittedName>
</protein>
<organism evidence="1 2">
    <name type="scientific">Araneus ventricosus</name>
    <name type="common">Orbweaver spider</name>
    <name type="synonym">Epeira ventricosa</name>
    <dbReference type="NCBI Taxonomy" id="182803"/>
    <lineage>
        <taxon>Eukaryota</taxon>
        <taxon>Metazoa</taxon>
        <taxon>Ecdysozoa</taxon>
        <taxon>Arthropoda</taxon>
        <taxon>Chelicerata</taxon>
        <taxon>Arachnida</taxon>
        <taxon>Araneae</taxon>
        <taxon>Araneomorphae</taxon>
        <taxon>Entelegynae</taxon>
        <taxon>Araneoidea</taxon>
        <taxon>Araneidae</taxon>
        <taxon>Araneus</taxon>
    </lineage>
</organism>
<proteinExistence type="predicted"/>
<gene>
    <name evidence="1" type="ORF">AVEN_154401_1</name>
</gene>
<name>A0A4Y2K2D1_ARAVE</name>
<dbReference type="EMBL" id="BGPR01112897">
    <property type="protein sequence ID" value="GBM96474.1"/>
    <property type="molecule type" value="Genomic_DNA"/>
</dbReference>
<reference evidence="1 2" key="1">
    <citation type="journal article" date="2019" name="Sci. Rep.">
        <title>Orb-weaving spider Araneus ventricosus genome elucidates the spidroin gene catalogue.</title>
        <authorList>
            <person name="Kono N."/>
            <person name="Nakamura H."/>
            <person name="Ohtoshi R."/>
            <person name="Moran D.A.P."/>
            <person name="Shinohara A."/>
            <person name="Yoshida Y."/>
            <person name="Fujiwara M."/>
            <person name="Mori M."/>
            <person name="Tomita M."/>
            <person name="Arakawa K."/>
        </authorList>
    </citation>
    <scope>NUCLEOTIDE SEQUENCE [LARGE SCALE GENOMIC DNA]</scope>
</reference>
<evidence type="ECO:0000313" key="2">
    <source>
        <dbReference type="Proteomes" id="UP000499080"/>
    </source>
</evidence>
<comment type="caution">
    <text evidence="1">The sequence shown here is derived from an EMBL/GenBank/DDBJ whole genome shotgun (WGS) entry which is preliminary data.</text>
</comment>
<accession>A0A4Y2K2D1</accession>
<sequence>VEEAESTITCNDQPLVREKSGDYVYDVYIASGQIDDSFVENPIRLVT</sequence>
<feature type="non-terminal residue" evidence="1">
    <location>
        <position position="1"/>
    </location>
</feature>
<dbReference type="AlphaFoldDB" id="A0A4Y2K2D1"/>
<keyword evidence="2" id="KW-1185">Reference proteome</keyword>